<dbReference type="EMBL" id="FOKY01000023">
    <property type="protein sequence ID" value="SFB92843.1"/>
    <property type="molecule type" value="Genomic_DNA"/>
</dbReference>
<reference evidence="2" key="1">
    <citation type="submission" date="2016-10" db="EMBL/GenBank/DDBJ databases">
        <authorList>
            <person name="Varghese N."/>
            <person name="Submissions S."/>
        </authorList>
    </citation>
    <scope>NUCLEOTIDE SEQUENCE [LARGE SCALE GENOMIC DNA]</scope>
    <source>
        <strain evidence="2">ATCC 43811</strain>
    </source>
</reference>
<dbReference type="AlphaFoldDB" id="A0A1I1F6S0"/>
<protein>
    <submittedName>
        <fullName evidence="1">Uncharacterized protein</fullName>
    </submittedName>
</protein>
<name>A0A1I1F6S0_BREAD</name>
<keyword evidence="2" id="KW-1185">Reference proteome</keyword>
<organism evidence="1 2">
    <name type="scientific">Brevinema andersonii</name>
    <dbReference type="NCBI Taxonomy" id="34097"/>
    <lineage>
        <taxon>Bacteria</taxon>
        <taxon>Pseudomonadati</taxon>
        <taxon>Spirochaetota</taxon>
        <taxon>Spirochaetia</taxon>
        <taxon>Brevinematales</taxon>
        <taxon>Brevinemataceae</taxon>
        <taxon>Brevinema</taxon>
    </lineage>
</organism>
<sequence>MLIIDNINGKLRGCRMKNIFIWLPMFYVVSVYGQTTQIENISVSQKSYMSSSRTSSVSEDKLLKQIEFGITGMVMNLSFPAFDVTITLPFF</sequence>
<dbReference type="STRING" id="34097.SAMN02745150_01347"/>
<gene>
    <name evidence="1" type="ORF">SAMN02745150_01347</name>
</gene>
<proteinExistence type="predicted"/>
<dbReference type="Proteomes" id="UP000240042">
    <property type="component" value="Unassembled WGS sequence"/>
</dbReference>
<accession>A0A1I1F6S0</accession>
<evidence type="ECO:0000313" key="1">
    <source>
        <dbReference type="EMBL" id="SFB92843.1"/>
    </source>
</evidence>
<evidence type="ECO:0000313" key="2">
    <source>
        <dbReference type="Proteomes" id="UP000240042"/>
    </source>
</evidence>